<evidence type="ECO:0000259" key="9">
    <source>
        <dbReference type="Pfam" id="PF22692"/>
    </source>
</evidence>
<sequence length="253" mass="26277">MDRLIYTALSGLTARQRGQAVTANNLANAETTGFKREIIAAEGRWLRGDLALGAGSIARAQAGAPSLATSASHGKLLPTGRPLDIAAAGEAWFAILGPVVGGTATEAYTRRGDLHISPTGRLENGEGRPMLDIGGQPIQVPPNGTLEIAADGTLSMLTDGITAPLTRLKLVAGGSKETGFDKGPDGQFTSRDPLPADPAARLVTGTLETANVQTSAALVELVEQSRAFDASARLLRTAREIDEAGSRLIRMES</sequence>
<keyword evidence="10" id="KW-0966">Cell projection</keyword>
<keyword evidence="11" id="KW-1185">Reference proteome</keyword>
<comment type="subcellular location">
    <subcellularLocation>
        <location evidence="1 6">Bacterial flagellum basal body</location>
    </subcellularLocation>
</comment>
<evidence type="ECO:0000259" key="7">
    <source>
        <dbReference type="Pfam" id="PF00460"/>
    </source>
</evidence>
<protein>
    <recommendedName>
        <fullName evidence="5 6">Flagellar basal-body rod protein FlgF</fullName>
    </recommendedName>
</protein>
<evidence type="ECO:0000256" key="2">
    <source>
        <dbReference type="ARBA" id="ARBA00009677"/>
    </source>
</evidence>
<dbReference type="InterPro" id="IPR001444">
    <property type="entry name" value="Flag_bb_rod_N"/>
</dbReference>
<feature type="domain" description="Flagellar basal body rod protein N-terminal" evidence="7">
    <location>
        <begin position="5"/>
        <end position="35"/>
    </location>
</feature>
<accession>A0A841L278</accession>
<name>A0A841L278_9SPHN</name>
<comment type="subunit">
    <text evidence="4 6">The basal body constitutes a major portion of the flagellar organelle and consists of five rings (E,L,P,S, and M) mounted on a central rod. The rod consists of about 26 subunits of FlgG in the distal portion, and FlgB, FlgC and FlgF are thought to build up the proximal portion of the rod with about 6 subunits each.</text>
</comment>
<dbReference type="AlphaFoldDB" id="A0A841L278"/>
<evidence type="ECO:0000256" key="4">
    <source>
        <dbReference type="ARBA" id="ARBA00038560"/>
    </source>
</evidence>
<dbReference type="GO" id="GO:0030694">
    <property type="term" value="C:bacterial-type flagellum basal body, rod"/>
    <property type="evidence" value="ECO:0007669"/>
    <property type="project" value="UniProtKB-UniRule"/>
</dbReference>
<dbReference type="InterPro" id="IPR019776">
    <property type="entry name" value="Flagellar_basal_body_rod_CS"/>
</dbReference>
<comment type="caution">
    <text evidence="10">The sequence shown here is derived from an EMBL/GenBank/DDBJ whole genome shotgun (WGS) entry which is preliminary data.</text>
</comment>
<evidence type="ECO:0000256" key="3">
    <source>
        <dbReference type="ARBA" id="ARBA00023143"/>
    </source>
</evidence>
<dbReference type="Pfam" id="PF00460">
    <property type="entry name" value="Flg_bb_rod"/>
    <property type="match status" value="1"/>
</dbReference>
<evidence type="ECO:0000259" key="8">
    <source>
        <dbReference type="Pfam" id="PF06429"/>
    </source>
</evidence>
<proteinExistence type="inferred from homology"/>
<dbReference type="InterPro" id="IPR053967">
    <property type="entry name" value="LlgE_F_G-like_D1"/>
</dbReference>
<dbReference type="InterPro" id="IPR010930">
    <property type="entry name" value="Flg_bb/hook_C_dom"/>
</dbReference>
<dbReference type="PROSITE" id="PS00588">
    <property type="entry name" value="FLAGELLA_BB_ROD"/>
    <property type="match status" value="1"/>
</dbReference>
<feature type="domain" description="Flagellar basal-body/hook protein C-terminal" evidence="8">
    <location>
        <begin position="204"/>
        <end position="248"/>
    </location>
</feature>
<organism evidence="10 11">
    <name type="scientific">Polymorphobacter multimanifer</name>
    <dbReference type="NCBI Taxonomy" id="1070431"/>
    <lineage>
        <taxon>Bacteria</taxon>
        <taxon>Pseudomonadati</taxon>
        <taxon>Pseudomonadota</taxon>
        <taxon>Alphaproteobacteria</taxon>
        <taxon>Sphingomonadales</taxon>
        <taxon>Sphingosinicellaceae</taxon>
        <taxon>Polymorphobacter</taxon>
    </lineage>
</organism>
<keyword evidence="10" id="KW-0969">Cilium</keyword>
<dbReference type="Pfam" id="PF06429">
    <property type="entry name" value="Flg_bbr_C"/>
    <property type="match status" value="1"/>
</dbReference>
<dbReference type="InterPro" id="IPR020013">
    <property type="entry name" value="Flagellar_FlgE/F/G"/>
</dbReference>
<dbReference type="GO" id="GO:0071978">
    <property type="term" value="P:bacterial-type flagellum-dependent swarming motility"/>
    <property type="evidence" value="ECO:0007669"/>
    <property type="project" value="TreeGrafter"/>
</dbReference>
<dbReference type="Proteomes" id="UP000538147">
    <property type="component" value="Unassembled WGS sequence"/>
</dbReference>
<evidence type="ECO:0000256" key="1">
    <source>
        <dbReference type="ARBA" id="ARBA00004117"/>
    </source>
</evidence>
<dbReference type="EMBL" id="JACIIV010000005">
    <property type="protein sequence ID" value="MBB6226694.1"/>
    <property type="molecule type" value="Genomic_DNA"/>
</dbReference>
<reference evidence="10 11" key="1">
    <citation type="submission" date="2020-08" db="EMBL/GenBank/DDBJ databases">
        <title>Genomic Encyclopedia of Type Strains, Phase IV (KMG-IV): sequencing the most valuable type-strain genomes for metagenomic binning, comparative biology and taxonomic classification.</title>
        <authorList>
            <person name="Goeker M."/>
        </authorList>
    </citation>
    <scope>NUCLEOTIDE SEQUENCE [LARGE SCALE GENOMIC DNA]</scope>
    <source>
        <strain evidence="10 11">DSM 102189</strain>
    </source>
</reference>
<dbReference type="SUPFAM" id="SSF117143">
    <property type="entry name" value="Flagellar hook protein flgE"/>
    <property type="match status" value="1"/>
</dbReference>
<dbReference type="PANTHER" id="PTHR30435">
    <property type="entry name" value="FLAGELLAR PROTEIN"/>
    <property type="match status" value="1"/>
</dbReference>
<keyword evidence="10" id="KW-0282">Flagellum</keyword>
<evidence type="ECO:0000256" key="6">
    <source>
        <dbReference type="RuleBase" id="RU362116"/>
    </source>
</evidence>
<dbReference type="Pfam" id="PF22692">
    <property type="entry name" value="LlgE_F_G_D1"/>
    <property type="match status" value="1"/>
</dbReference>
<comment type="similarity">
    <text evidence="2 6">Belongs to the flagella basal body rod proteins family.</text>
</comment>
<dbReference type="PANTHER" id="PTHR30435:SF18">
    <property type="entry name" value="FLAGELLAR BASAL-BODY ROD PROTEIN FLGF"/>
    <property type="match status" value="1"/>
</dbReference>
<keyword evidence="3 6" id="KW-0975">Bacterial flagellum</keyword>
<evidence type="ECO:0000313" key="10">
    <source>
        <dbReference type="EMBL" id="MBB6226694.1"/>
    </source>
</evidence>
<evidence type="ECO:0000313" key="11">
    <source>
        <dbReference type="Proteomes" id="UP000538147"/>
    </source>
</evidence>
<dbReference type="NCBIfam" id="TIGR03506">
    <property type="entry name" value="FlgEFG_subfam"/>
    <property type="match status" value="1"/>
</dbReference>
<gene>
    <name evidence="10" type="ORF">FHS79_000852</name>
</gene>
<dbReference type="RefSeq" id="WP_184195887.1">
    <property type="nucleotide sequence ID" value="NZ_BMOX01000046.1"/>
</dbReference>
<dbReference type="InterPro" id="IPR037925">
    <property type="entry name" value="FlgE/F/G-like"/>
</dbReference>
<feature type="domain" description="Flagellar hook protein FlgE/F/G-like D1" evidence="9">
    <location>
        <begin position="88"/>
        <end position="155"/>
    </location>
</feature>
<evidence type="ECO:0000256" key="5">
    <source>
        <dbReference type="ARBA" id="ARBA00040228"/>
    </source>
</evidence>